<gene>
    <name evidence="2" type="ORF">CIPAW_05G040000</name>
</gene>
<feature type="compositionally biased region" description="Low complexity" evidence="1">
    <location>
        <begin position="390"/>
        <end position="403"/>
    </location>
</feature>
<protein>
    <submittedName>
        <fullName evidence="2">Uncharacterized protein</fullName>
    </submittedName>
</protein>
<feature type="region of interest" description="Disordered" evidence="1">
    <location>
        <begin position="389"/>
        <end position="437"/>
    </location>
</feature>
<sequence length="437" mass="48147">MKIQKQHQGTSDNINKPSSSSTSSSSSSSFALSPSKRLLSGSPKPNNAPAPCRSRSRSRSPTISDHPHPALKKTRDLPNLSQCHACGFRTDTGNGKQRLQTLYSEWRIVLLCKKCAVRVESSEMCSYCFQETLAAECFCCGECNRRVHRDCFKKYRTVAPWSYSCSGEEFSVCVDCWVPRPIALSRALFGGRKIRRRDRSGGKARDSRILDGAKSLKDVAENANCVAKKKIEEAAKARVEAVRKAVVARRAVELATNALDFVASRDENGEKVQTVDDAELAFQLHRAMNSSPRISRNLWENKGDSLVGGSCLGYPNVCGKLEPDRSVLEPVVCAGSLDGGSSMNVNCLKSVGKIETSGVKDGECQMRCDSEFGILGVRLEGEGSCSIKLSNSNGDDNSMDSANRSSHQQHKPTMPKDKRYNGEPDRYPLKYCRRNRK</sequence>
<dbReference type="EMBL" id="CM031813">
    <property type="protein sequence ID" value="KAG6652931.1"/>
    <property type="molecule type" value="Genomic_DNA"/>
</dbReference>
<feature type="compositionally biased region" description="Polar residues" evidence="1">
    <location>
        <begin position="1"/>
        <end position="17"/>
    </location>
</feature>
<accession>A0A8T1QF77</accession>
<proteinExistence type="predicted"/>
<dbReference type="AlphaFoldDB" id="A0A8T1QF77"/>
<feature type="compositionally biased region" description="Basic and acidic residues" evidence="1">
    <location>
        <begin position="65"/>
        <end position="74"/>
    </location>
</feature>
<evidence type="ECO:0000313" key="2">
    <source>
        <dbReference type="EMBL" id="KAG6652931.1"/>
    </source>
</evidence>
<dbReference type="PANTHER" id="PTHR38530">
    <property type="entry name" value="OS06G0468300 PROTEIN"/>
    <property type="match status" value="1"/>
</dbReference>
<feature type="region of interest" description="Disordered" evidence="1">
    <location>
        <begin position="1"/>
        <end position="74"/>
    </location>
</feature>
<keyword evidence="3" id="KW-1185">Reference proteome</keyword>
<reference evidence="2" key="1">
    <citation type="submission" date="2020-12" db="EMBL/GenBank/DDBJ databases">
        <title>WGS assembly of Carya illinoinensis cv. Pawnee.</title>
        <authorList>
            <person name="Platts A."/>
            <person name="Shu S."/>
            <person name="Wright S."/>
            <person name="Barry K."/>
            <person name="Edger P."/>
            <person name="Pires J.C."/>
            <person name="Schmutz J."/>
        </authorList>
    </citation>
    <scope>NUCLEOTIDE SEQUENCE</scope>
    <source>
        <tissue evidence="2">Leaf</tissue>
    </source>
</reference>
<organism evidence="2 3">
    <name type="scientific">Carya illinoinensis</name>
    <name type="common">Pecan</name>
    <dbReference type="NCBI Taxonomy" id="32201"/>
    <lineage>
        <taxon>Eukaryota</taxon>
        <taxon>Viridiplantae</taxon>
        <taxon>Streptophyta</taxon>
        <taxon>Embryophyta</taxon>
        <taxon>Tracheophyta</taxon>
        <taxon>Spermatophyta</taxon>
        <taxon>Magnoliopsida</taxon>
        <taxon>eudicotyledons</taxon>
        <taxon>Gunneridae</taxon>
        <taxon>Pentapetalae</taxon>
        <taxon>rosids</taxon>
        <taxon>fabids</taxon>
        <taxon>Fagales</taxon>
        <taxon>Juglandaceae</taxon>
        <taxon>Carya</taxon>
    </lineage>
</organism>
<feature type="compositionally biased region" description="Basic and acidic residues" evidence="1">
    <location>
        <begin position="414"/>
        <end position="428"/>
    </location>
</feature>
<feature type="compositionally biased region" description="Low complexity" evidence="1">
    <location>
        <begin position="18"/>
        <end position="35"/>
    </location>
</feature>
<comment type="caution">
    <text evidence="2">The sequence shown here is derived from an EMBL/GenBank/DDBJ whole genome shotgun (WGS) entry which is preliminary data.</text>
</comment>
<name>A0A8T1QF77_CARIL</name>
<evidence type="ECO:0000313" key="3">
    <source>
        <dbReference type="Proteomes" id="UP000811609"/>
    </source>
</evidence>
<dbReference type="Proteomes" id="UP000811609">
    <property type="component" value="Chromosome 5"/>
</dbReference>
<evidence type="ECO:0000256" key="1">
    <source>
        <dbReference type="SAM" id="MobiDB-lite"/>
    </source>
</evidence>